<proteinExistence type="predicted"/>
<keyword evidence="3" id="KW-1185">Reference proteome</keyword>
<evidence type="ECO:0000256" key="1">
    <source>
        <dbReference type="SAM" id="SignalP"/>
    </source>
</evidence>
<dbReference type="HOGENOM" id="CLU_1305600_0_0_1"/>
<accession>B8MFA3</accession>
<dbReference type="VEuPathDB" id="FungiDB:TSTA_013080"/>
<dbReference type="OrthoDB" id="4216719at2759"/>
<organism evidence="2 3">
    <name type="scientific">Talaromyces stipitatus (strain ATCC 10500 / CBS 375.48 / QM 6759 / NRRL 1006)</name>
    <name type="common">Penicillium stipitatum</name>
    <dbReference type="NCBI Taxonomy" id="441959"/>
    <lineage>
        <taxon>Eukaryota</taxon>
        <taxon>Fungi</taxon>
        <taxon>Dikarya</taxon>
        <taxon>Ascomycota</taxon>
        <taxon>Pezizomycotina</taxon>
        <taxon>Eurotiomycetes</taxon>
        <taxon>Eurotiomycetidae</taxon>
        <taxon>Eurotiales</taxon>
        <taxon>Trichocomaceae</taxon>
        <taxon>Talaromyces</taxon>
        <taxon>Talaromyces sect. Talaromyces</taxon>
    </lineage>
</organism>
<feature type="chain" id="PRO_5002877574" evidence="1">
    <location>
        <begin position="23"/>
        <end position="211"/>
    </location>
</feature>
<sequence>MNLTITKLGMAWMAIALEAVAAILLAANATEDPMEIQSEFHSSRAGSDDNMIHWARLLTKLNFDPLIIAILSVKGKNKYSDRVEKFRKLAQETVFNLDDLKSGQDRCFWRLSHEYLGTINDFENSRPMKVPRKAYINHQLSPEIVIGMHALDSIGSAYMRCDGAAWLDDAGMDAHIGSALPNDVVYLHTDIHTGETRNTIRLFYPDELSMA</sequence>
<name>B8MFA3_TALSN</name>
<gene>
    <name evidence="2" type="ORF">TSTA_013080</name>
</gene>
<reference evidence="3" key="1">
    <citation type="journal article" date="2015" name="Genome Announc.">
        <title>Genome sequence of the AIDS-associated pathogen Penicillium marneffei (ATCC18224) and its near taxonomic relative Talaromyces stipitatus (ATCC10500).</title>
        <authorList>
            <person name="Nierman W.C."/>
            <person name="Fedorova-Abrams N.D."/>
            <person name="Andrianopoulos A."/>
        </authorList>
    </citation>
    <scope>NUCLEOTIDE SEQUENCE [LARGE SCALE GENOMIC DNA]</scope>
    <source>
        <strain evidence="3">ATCC 10500 / CBS 375.48 / QM 6759 / NRRL 1006</strain>
    </source>
</reference>
<dbReference type="InParanoid" id="B8MFA3"/>
<dbReference type="RefSeq" id="XP_002483436.1">
    <property type="nucleotide sequence ID" value="XM_002483391.1"/>
</dbReference>
<dbReference type="EMBL" id="EQ962656">
    <property type="protein sequence ID" value="EED16202.1"/>
    <property type="molecule type" value="Genomic_DNA"/>
</dbReference>
<dbReference type="AlphaFoldDB" id="B8MFA3"/>
<evidence type="ECO:0000313" key="2">
    <source>
        <dbReference type="EMBL" id="EED16202.1"/>
    </source>
</evidence>
<protein>
    <submittedName>
        <fullName evidence="2">Uncharacterized protein</fullName>
    </submittedName>
</protein>
<dbReference type="GeneID" id="8108184"/>
<feature type="signal peptide" evidence="1">
    <location>
        <begin position="1"/>
        <end position="22"/>
    </location>
</feature>
<keyword evidence="1" id="KW-0732">Signal</keyword>
<dbReference type="Proteomes" id="UP000001745">
    <property type="component" value="Unassembled WGS sequence"/>
</dbReference>
<evidence type="ECO:0000313" key="3">
    <source>
        <dbReference type="Proteomes" id="UP000001745"/>
    </source>
</evidence>